<name>A0A167NYK1_CALVF</name>
<keyword evidence="2" id="KW-1185">Reference proteome</keyword>
<reference evidence="1 2" key="1">
    <citation type="journal article" date="2016" name="Mol. Biol. Evol.">
        <title>Comparative Genomics of Early-Diverging Mushroom-Forming Fungi Provides Insights into the Origins of Lignocellulose Decay Capabilities.</title>
        <authorList>
            <person name="Nagy L.G."/>
            <person name="Riley R."/>
            <person name="Tritt A."/>
            <person name="Adam C."/>
            <person name="Daum C."/>
            <person name="Floudas D."/>
            <person name="Sun H."/>
            <person name="Yadav J.S."/>
            <person name="Pangilinan J."/>
            <person name="Larsson K.H."/>
            <person name="Matsuura K."/>
            <person name="Barry K."/>
            <person name="Labutti K."/>
            <person name="Kuo R."/>
            <person name="Ohm R.A."/>
            <person name="Bhattacharya S.S."/>
            <person name="Shirouzu T."/>
            <person name="Yoshinaga Y."/>
            <person name="Martin F.M."/>
            <person name="Grigoriev I.V."/>
            <person name="Hibbett D.S."/>
        </authorList>
    </citation>
    <scope>NUCLEOTIDE SEQUENCE [LARGE SCALE GENOMIC DNA]</scope>
    <source>
        <strain evidence="1 2">TUFC12733</strain>
    </source>
</reference>
<organism evidence="1 2">
    <name type="scientific">Calocera viscosa (strain TUFC12733)</name>
    <dbReference type="NCBI Taxonomy" id="1330018"/>
    <lineage>
        <taxon>Eukaryota</taxon>
        <taxon>Fungi</taxon>
        <taxon>Dikarya</taxon>
        <taxon>Basidiomycota</taxon>
        <taxon>Agaricomycotina</taxon>
        <taxon>Dacrymycetes</taxon>
        <taxon>Dacrymycetales</taxon>
        <taxon>Dacrymycetaceae</taxon>
        <taxon>Calocera</taxon>
    </lineage>
</organism>
<dbReference type="Proteomes" id="UP000076738">
    <property type="component" value="Unassembled WGS sequence"/>
</dbReference>
<evidence type="ECO:0000313" key="2">
    <source>
        <dbReference type="Proteomes" id="UP000076738"/>
    </source>
</evidence>
<accession>A0A167NYK1</accession>
<proteinExistence type="predicted"/>
<protein>
    <submittedName>
        <fullName evidence="1">Uncharacterized protein</fullName>
    </submittedName>
</protein>
<sequence length="84" mass="9560">MACHFGYPLDFRLRFPGRDYSFLLYFLLLTFDRLVCRLVFPSSPPPALALSLVFVKSRSFTRVTHSWTGREREIACSCCGCGCG</sequence>
<evidence type="ECO:0000313" key="1">
    <source>
        <dbReference type="EMBL" id="KZO98225.1"/>
    </source>
</evidence>
<dbReference type="AlphaFoldDB" id="A0A167NYK1"/>
<gene>
    <name evidence="1" type="ORF">CALVIDRAFT_36855</name>
</gene>
<dbReference type="EMBL" id="KV417276">
    <property type="protein sequence ID" value="KZO98225.1"/>
    <property type="molecule type" value="Genomic_DNA"/>
</dbReference>